<evidence type="ECO:0000256" key="7">
    <source>
        <dbReference type="ARBA" id="ARBA00023002"/>
    </source>
</evidence>
<keyword evidence="6" id="KW-0274">FAD</keyword>
<dbReference type="FunFam" id="3.30.465.10:FF:000001">
    <property type="entry name" value="D-2-hydroxyglutarate dehydrogenase, mitochondrial"/>
    <property type="match status" value="1"/>
</dbReference>
<accession>A0A2H8TS76</accession>
<comment type="catalytic activity">
    <reaction evidence="12">
        <text>(R)-malate + A = oxaloacetate + AH2</text>
        <dbReference type="Rhea" id="RHEA:67460"/>
        <dbReference type="ChEBI" id="CHEBI:13193"/>
        <dbReference type="ChEBI" id="CHEBI:15588"/>
        <dbReference type="ChEBI" id="CHEBI:16452"/>
        <dbReference type="ChEBI" id="CHEBI:17499"/>
    </reaction>
    <physiologicalReaction direction="left-to-right" evidence="12">
        <dbReference type="Rhea" id="RHEA:67461"/>
    </physiologicalReaction>
</comment>
<comment type="subunit">
    <text evidence="4">Homodimer.</text>
</comment>
<evidence type="ECO:0000256" key="9">
    <source>
        <dbReference type="ARBA" id="ARBA00039003"/>
    </source>
</evidence>
<evidence type="ECO:0000313" key="14">
    <source>
        <dbReference type="EMBL" id="MBW17066.1"/>
    </source>
</evidence>
<dbReference type="GO" id="GO:0005777">
    <property type="term" value="C:peroxisome"/>
    <property type="evidence" value="ECO:0007669"/>
    <property type="project" value="UniProtKB-SubCell"/>
</dbReference>
<dbReference type="OrthoDB" id="5332616at2759"/>
<dbReference type="InterPro" id="IPR036318">
    <property type="entry name" value="FAD-bd_PCMH-like_sf"/>
</dbReference>
<dbReference type="Gene3D" id="3.30.70.2190">
    <property type="match status" value="1"/>
</dbReference>
<dbReference type="FunFam" id="3.30.70.2190:FF:000001">
    <property type="entry name" value="D-2-hydroxyglutarate dehydrogenase mitochondrial"/>
    <property type="match status" value="1"/>
</dbReference>
<dbReference type="FunFam" id="3.30.70.2740:FF:000002">
    <property type="entry name" value="D-2-hydroxyglutarate dehydrogenase mitochondrial"/>
    <property type="match status" value="1"/>
</dbReference>
<dbReference type="Pfam" id="PF02913">
    <property type="entry name" value="FAD-oxidase_C"/>
    <property type="match status" value="1"/>
</dbReference>
<evidence type="ECO:0000256" key="6">
    <source>
        <dbReference type="ARBA" id="ARBA00022827"/>
    </source>
</evidence>
<dbReference type="EC" id="1.1.99.39" evidence="9"/>
<dbReference type="PANTHER" id="PTHR43716:SF1">
    <property type="entry name" value="D-2-HYDROXYGLUTARATE DEHYDROGENASE, MITOCHONDRIAL"/>
    <property type="match status" value="1"/>
</dbReference>
<gene>
    <name evidence="14" type="primary">d2hgdh_5</name>
</gene>
<dbReference type="Pfam" id="PF01565">
    <property type="entry name" value="FAD_binding_4"/>
    <property type="match status" value="1"/>
</dbReference>
<comment type="cofactor">
    <cofactor evidence="1">
        <name>FAD</name>
        <dbReference type="ChEBI" id="CHEBI:57692"/>
    </cofactor>
</comment>
<comment type="function">
    <text evidence="11">Catalyzes the oxidation of D-2-hydroxyglutarate (D-2-HG) to alpha-ketoglutarate. Also catalyzes the oxidation of other D-2-hydroxyacids, such as D-malate (D-MAL) and D-lactate (D-LAC). Exhibits high activities towards D-2-HG and D-MAL but a very weak activity towards D-LAC.</text>
</comment>
<comment type="subcellular location">
    <subcellularLocation>
        <location evidence="2">Peroxisome</location>
    </subcellularLocation>
</comment>
<evidence type="ECO:0000256" key="8">
    <source>
        <dbReference type="ARBA" id="ARBA00023140"/>
    </source>
</evidence>
<evidence type="ECO:0000256" key="4">
    <source>
        <dbReference type="ARBA" id="ARBA00011738"/>
    </source>
</evidence>
<dbReference type="InterPro" id="IPR016167">
    <property type="entry name" value="FAD-bd_PCMH_sub1"/>
</dbReference>
<evidence type="ECO:0000256" key="11">
    <source>
        <dbReference type="ARBA" id="ARBA00045410"/>
    </source>
</evidence>
<dbReference type="InterPro" id="IPR016169">
    <property type="entry name" value="FAD-bd_PCMH_sub2"/>
</dbReference>
<dbReference type="Gene3D" id="3.30.70.2740">
    <property type="match status" value="1"/>
</dbReference>
<dbReference type="AlphaFoldDB" id="A0A2H8TS76"/>
<dbReference type="SUPFAM" id="SSF55103">
    <property type="entry name" value="FAD-linked oxidases, C-terminal domain"/>
    <property type="match status" value="1"/>
</dbReference>
<sequence>MTFNFFNVRKLYTKTALYKNVQLTKDRFPNLKRGSYAKVDSTDVEFFKSLVGVNNFITGEEVKSYNEDWLKSISGFSKYVLKPKTTEQVSSILKYCYKRGIAVCIQGGNTGLVGGSIPVFDEVILSTSAMNKIISFNKISGVLVCQAGCVLENLMNYVQNEGFIIPFDLGAKGTCQIGGNLATNAGGLRLIKYGSLQGSVLGLQAVLADGQVLDCLNTLKKDNTGYHLKHLFIGSEGTLGVITKIAIQCPNTPKFVNVSFIGLESFDKVLSFFSLVRKEFSSSLSSFELMDSVAIKSVQKNIGIKCPINDDLNFYVLVELSADNNYINHSIQEFLEKVLVEEIILDATVADQPSLIQNLWKIRENIPESLLRYGYVYKYDITLPHEFFYKIVPDIRKRLEKLDVKAVCGYGHLGDGNLHLNVATIEQNDEIASAIEPYVYEWTSDYKGSISAEHGIGFLKSKYLKYSKTNLEIDLMKKIKNNIDPKKILNPYKIFPQDDIN</sequence>
<organism evidence="14">
    <name type="scientific">Melanaphis sacchari</name>
    <dbReference type="NCBI Taxonomy" id="742174"/>
    <lineage>
        <taxon>Eukaryota</taxon>
        <taxon>Metazoa</taxon>
        <taxon>Ecdysozoa</taxon>
        <taxon>Arthropoda</taxon>
        <taxon>Hexapoda</taxon>
        <taxon>Insecta</taxon>
        <taxon>Pterygota</taxon>
        <taxon>Neoptera</taxon>
        <taxon>Paraneoptera</taxon>
        <taxon>Hemiptera</taxon>
        <taxon>Sternorrhyncha</taxon>
        <taxon>Aphidomorpha</taxon>
        <taxon>Aphidoidea</taxon>
        <taxon>Aphididae</taxon>
        <taxon>Aphidini</taxon>
        <taxon>Melanaphis</taxon>
    </lineage>
</organism>
<evidence type="ECO:0000256" key="3">
    <source>
        <dbReference type="ARBA" id="ARBA00008000"/>
    </source>
</evidence>
<evidence type="ECO:0000256" key="12">
    <source>
        <dbReference type="ARBA" id="ARBA00049267"/>
    </source>
</evidence>
<dbReference type="PANTHER" id="PTHR43716">
    <property type="entry name" value="D-2-HYDROXYGLUTARATE DEHYDROGENASE, MITOCHONDRIAL"/>
    <property type="match status" value="1"/>
</dbReference>
<proteinExistence type="inferred from homology"/>
<keyword evidence="5" id="KW-0285">Flavoprotein</keyword>
<dbReference type="GO" id="GO:0051990">
    <property type="term" value="F:(R)-2-hydroxyglutarate dehydrogenase activity"/>
    <property type="evidence" value="ECO:0007669"/>
    <property type="project" value="UniProtKB-EC"/>
</dbReference>
<dbReference type="Gene3D" id="3.30.43.10">
    <property type="entry name" value="Uridine Diphospho-n-acetylenolpyruvylglucosamine Reductase, domain 2"/>
    <property type="match status" value="1"/>
</dbReference>
<dbReference type="Gene3D" id="1.10.45.10">
    <property type="entry name" value="Vanillyl-alcohol Oxidase, Chain A, domain 4"/>
    <property type="match status" value="1"/>
</dbReference>
<dbReference type="InterPro" id="IPR016171">
    <property type="entry name" value="Vanillyl_alc_oxidase_C-sub2"/>
</dbReference>
<dbReference type="InterPro" id="IPR016166">
    <property type="entry name" value="FAD-bd_PCMH"/>
</dbReference>
<evidence type="ECO:0000256" key="10">
    <source>
        <dbReference type="ARBA" id="ARBA00039639"/>
    </source>
</evidence>
<name>A0A2H8TS76_9HEMI</name>
<evidence type="ECO:0000259" key="13">
    <source>
        <dbReference type="PROSITE" id="PS51387"/>
    </source>
</evidence>
<dbReference type="InterPro" id="IPR004113">
    <property type="entry name" value="FAD-bd_oxidored_4_C"/>
</dbReference>
<keyword evidence="8" id="KW-0576">Peroxisome</keyword>
<protein>
    <recommendedName>
        <fullName evidence="10">D-2-hydroxyglutarate dehydrogenase, mitochondrial</fullName>
        <ecNumber evidence="9">1.1.99.39</ecNumber>
    </recommendedName>
</protein>
<dbReference type="PROSITE" id="PS51387">
    <property type="entry name" value="FAD_PCMH"/>
    <property type="match status" value="1"/>
</dbReference>
<dbReference type="EMBL" id="GFXV01005261">
    <property type="protein sequence ID" value="MBW17066.1"/>
    <property type="molecule type" value="Transcribed_RNA"/>
</dbReference>
<dbReference type="FunFam" id="3.30.43.10:FF:000011">
    <property type="entry name" value="D-lactate dehydrogenase (Cytochrome)"/>
    <property type="match status" value="1"/>
</dbReference>
<evidence type="ECO:0000256" key="1">
    <source>
        <dbReference type="ARBA" id="ARBA00001974"/>
    </source>
</evidence>
<dbReference type="SUPFAM" id="SSF56176">
    <property type="entry name" value="FAD-binding/transporter-associated domain-like"/>
    <property type="match status" value="1"/>
</dbReference>
<reference evidence="14" key="1">
    <citation type="submission" date="2017-10" db="EMBL/GenBank/DDBJ databases">
        <title>Transcriptome Assembly of Sugarcane Aphid Adults.</title>
        <authorList>
            <person name="Scully E.D."/>
            <person name="Palmer N.A."/>
            <person name="Geib S.M."/>
            <person name="Sarath G."/>
            <person name="Sattler S.E."/>
        </authorList>
    </citation>
    <scope>NUCLEOTIDE SEQUENCE</scope>
    <source>
        <tissue evidence="14">Whole body</tissue>
    </source>
</reference>
<keyword evidence="7" id="KW-0560">Oxidoreductase</keyword>
<evidence type="ECO:0000256" key="2">
    <source>
        <dbReference type="ARBA" id="ARBA00004275"/>
    </source>
</evidence>
<dbReference type="FunFam" id="1.10.45.10:FF:000001">
    <property type="entry name" value="D-lactate dehydrogenase mitochondrial"/>
    <property type="match status" value="1"/>
</dbReference>
<comment type="similarity">
    <text evidence="3">Belongs to the FAD-binding oxidoreductase/transferase type 4 family.</text>
</comment>
<evidence type="ECO:0000256" key="5">
    <source>
        <dbReference type="ARBA" id="ARBA00022630"/>
    </source>
</evidence>
<dbReference type="GO" id="GO:0071949">
    <property type="term" value="F:FAD binding"/>
    <property type="evidence" value="ECO:0007669"/>
    <property type="project" value="InterPro"/>
</dbReference>
<dbReference type="InterPro" id="IPR051264">
    <property type="entry name" value="FAD-oxidored/transferase_4"/>
</dbReference>
<dbReference type="InterPro" id="IPR006094">
    <property type="entry name" value="Oxid_FAD_bind_N"/>
</dbReference>
<dbReference type="InterPro" id="IPR016164">
    <property type="entry name" value="FAD-linked_Oxase-like_C"/>
</dbReference>
<dbReference type="GO" id="GO:0005739">
    <property type="term" value="C:mitochondrion"/>
    <property type="evidence" value="ECO:0007669"/>
    <property type="project" value="TreeGrafter"/>
</dbReference>
<feature type="domain" description="FAD-binding PCMH-type" evidence="13">
    <location>
        <begin position="73"/>
        <end position="252"/>
    </location>
</feature>
<dbReference type="Gene3D" id="3.30.465.10">
    <property type="match status" value="1"/>
</dbReference>